<keyword evidence="10" id="KW-1185">Reference proteome</keyword>
<evidence type="ECO:0000256" key="8">
    <source>
        <dbReference type="RuleBase" id="RU000607"/>
    </source>
</evidence>
<comment type="catalytic activity">
    <reaction evidence="6">
        <text>Fe-coproporphyrin III + 2 H(+) = coproporphyrin III + Fe(2+)</text>
        <dbReference type="Rhea" id="RHEA:49572"/>
        <dbReference type="ChEBI" id="CHEBI:15378"/>
        <dbReference type="ChEBI" id="CHEBI:29033"/>
        <dbReference type="ChEBI" id="CHEBI:68438"/>
        <dbReference type="ChEBI" id="CHEBI:131725"/>
        <dbReference type="EC" id="4.99.1.9"/>
    </reaction>
    <physiologicalReaction direction="right-to-left" evidence="6">
        <dbReference type="Rhea" id="RHEA:49574"/>
    </physiologicalReaction>
</comment>
<dbReference type="EC" id="4.98.1.1" evidence="7 8"/>
<dbReference type="CDD" id="cd00419">
    <property type="entry name" value="Ferrochelatase_C"/>
    <property type="match status" value="1"/>
</dbReference>
<dbReference type="Gene3D" id="3.40.50.1400">
    <property type="match status" value="2"/>
</dbReference>
<keyword evidence="3 7" id="KW-0350">Heme biosynthesis</keyword>
<reference evidence="9 10" key="1">
    <citation type="submission" date="2024-03" db="EMBL/GenBank/DDBJ databases">
        <title>High-quality draft genome sequence of Oceanobacter sp. wDCs-4.</title>
        <authorList>
            <person name="Dong C."/>
        </authorList>
    </citation>
    <scope>NUCLEOTIDE SEQUENCE [LARGE SCALE GENOMIC DNA]</scope>
    <source>
        <strain evidence="10">wDCs-4</strain>
    </source>
</reference>
<feature type="binding site" evidence="7">
    <location>
        <position position="201"/>
    </location>
    <ligand>
        <name>Fe(2+)</name>
        <dbReference type="ChEBI" id="CHEBI:29033"/>
    </ligand>
</feature>
<comment type="pathway">
    <text evidence="7 8">Porphyrin-containing compound metabolism; protoheme biosynthesis; protoheme from protoporphyrin-IX: step 1/1.</text>
</comment>
<keyword evidence="5 7" id="KW-0627">Porphyrin biosynthesis</keyword>
<dbReference type="Proteomes" id="UP001620597">
    <property type="component" value="Unassembled WGS sequence"/>
</dbReference>
<dbReference type="CDD" id="cd03411">
    <property type="entry name" value="Ferrochelatase_N"/>
    <property type="match status" value="1"/>
</dbReference>
<name>A0ABW8NLI0_9GAMM</name>
<dbReference type="InterPro" id="IPR033644">
    <property type="entry name" value="Ferrochelatase_C"/>
</dbReference>
<accession>A0ABW8NLI0</accession>
<evidence type="ECO:0000256" key="5">
    <source>
        <dbReference type="ARBA" id="ARBA00023244"/>
    </source>
</evidence>
<dbReference type="EMBL" id="JBBKTX010000021">
    <property type="protein sequence ID" value="MFK4753836.1"/>
    <property type="molecule type" value="Genomic_DNA"/>
</dbReference>
<dbReference type="InterPro" id="IPR033659">
    <property type="entry name" value="Ferrochelatase_N"/>
</dbReference>
<evidence type="ECO:0000313" key="9">
    <source>
        <dbReference type="EMBL" id="MFK4753836.1"/>
    </source>
</evidence>
<keyword evidence="7 8" id="KW-0963">Cytoplasm</keyword>
<dbReference type="SUPFAM" id="SSF53800">
    <property type="entry name" value="Chelatase"/>
    <property type="match status" value="1"/>
</dbReference>
<feature type="binding site" evidence="7">
    <location>
        <position position="282"/>
    </location>
    <ligand>
        <name>Fe(2+)</name>
        <dbReference type="ChEBI" id="CHEBI:29033"/>
    </ligand>
</feature>
<evidence type="ECO:0000256" key="2">
    <source>
        <dbReference type="ARBA" id="ARBA00023004"/>
    </source>
</evidence>
<keyword evidence="2 7" id="KW-0408">Iron</keyword>
<gene>
    <name evidence="7 9" type="primary">hemH</name>
    <name evidence="9" type="ORF">WG929_15590</name>
</gene>
<dbReference type="NCBIfam" id="TIGR00109">
    <property type="entry name" value="hemH"/>
    <property type="match status" value="1"/>
</dbReference>
<comment type="catalytic activity">
    <reaction evidence="7 8">
        <text>heme b + 2 H(+) = protoporphyrin IX + Fe(2+)</text>
        <dbReference type="Rhea" id="RHEA:22584"/>
        <dbReference type="ChEBI" id="CHEBI:15378"/>
        <dbReference type="ChEBI" id="CHEBI:29033"/>
        <dbReference type="ChEBI" id="CHEBI:57306"/>
        <dbReference type="ChEBI" id="CHEBI:60344"/>
        <dbReference type="EC" id="4.98.1.1"/>
    </reaction>
</comment>
<evidence type="ECO:0000256" key="6">
    <source>
        <dbReference type="ARBA" id="ARBA00024536"/>
    </source>
</evidence>
<dbReference type="Pfam" id="PF00762">
    <property type="entry name" value="Ferrochelatase"/>
    <property type="match status" value="1"/>
</dbReference>
<sequence>MSSNQPPFGVLLVNLGTPEAPTAGAVRKYLAEFLWDPRVVDVARPLWWLILHGVILRIRPARVAKAYASVWRDDGSPLMHFSLQQQRALKEALSQQFGQDIPVALAMTYGEPSMEQAGKVLRQAGVNNMLVLPLYPQYSASTTAAVFDRLAKGLKACPHLPGMRWINSYYNHPLYIQALAQSVRDYWQAHGRGDRLMMSFHGIPQRYEDNGDPYPAQCRETAHLLAAELRLQPEQWICSFQSRFGREEWVKPYTDFTLRDWGQAKAGRVDIISPAFAVDCLETLEELDVENRHLYLEAGGREYHYIPCLNDREDHIRMMVELVMANTAGWLKTE</sequence>
<evidence type="ECO:0000256" key="7">
    <source>
        <dbReference type="HAMAP-Rule" id="MF_00323"/>
    </source>
</evidence>
<comment type="caution">
    <text evidence="9">The sequence shown here is derived from an EMBL/GenBank/DDBJ whole genome shotgun (WGS) entry which is preliminary data.</text>
</comment>
<dbReference type="PANTHER" id="PTHR11108">
    <property type="entry name" value="FERROCHELATASE"/>
    <property type="match status" value="1"/>
</dbReference>
<dbReference type="PROSITE" id="PS00534">
    <property type="entry name" value="FERROCHELATASE"/>
    <property type="match status" value="1"/>
</dbReference>
<evidence type="ECO:0000256" key="4">
    <source>
        <dbReference type="ARBA" id="ARBA00023239"/>
    </source>
</evidence>
<protein>
    <recommendedName>
        <fullName evidence="7 8">Ferrochelatase</fullName>
        <ecNumber evidence="7 8">4.98.1.1</ecNumber>
    </recommendedName>
    <alternativeName>
        <fullName evidence="7">Heme synthase</fullName>
    </alternativeName>
    <alternativeName>
        <fullName evidence="7">Protoheme ferro-lyase</fullName>
    </alternativeName>
</protein>
<proteinExistence type="inferred from homology"/>
<evidence type="ECO:0000256" key="3">
    <source>
        <dbReference type="ARBA" id="ARBA00023133"/>
    </source>
</evidence>
<evidence type="ECO:0000256" key="1">
    <source>
        <dbReference type="ARBA" id="ARBA00007718"/>
    </source>
</evidence>
<dbReference type="InterPro" id="IPR019772">
    <property type="entry name" value="Ferrochelatase_AS"/>
</dbReference>
<dbReference type="PANTHER" id="PTHR11108:SF1">
    <property type="entry name" value="FERROCHELATASE, MITOCHONDRIAL"/>
    <property type="match status" value="1"/>
</dbReference>
<keyword evidence="7" id="KW-0479">Metal-binding</keyword>
<keyword evidence="4 7" id="KW-0456">Lyase</keyword>
<dbReference type="InterPro" id="IPR001015">
    <property type="entry name" value="Ferrochelatase"/>
</dbReference>
<comment type="similarity">
    <text evidence="1 7 8">Belongs to the ferrochelatase family.</text>
</comment>
<comment type="subcellular location">
    <subcellularLocation>
        <location evidence="7 8">Cytoplasm</location>
    </subcellularLocation>
</comment>
<dbReference type="HAMAP" id="MF_00323">
    <property type="entry name" value="Ferrochelatase"/>
    <property type="match status" value="1"/>
</dbReference>
<evidence type="ECO:0000313" key="10">
    <source>
        <dbReference type="Proteomes" id="UP001620597"/>
    </source>
</evidence>
<organism evidence="9 10">
    <name type="scientific">Oceanobacter antarcticus</name>
    <dbReference type="NCBI Taxonomy" id="3133425"/>
    <lineage>
        <taxon>Bacteria</taxon>
        <taxon>Pseudomonadati</taxon>
        <taxon>Pseudomonadota</taxon>
        <taxon>Gammaproteobacteria</taxon>
        <taxon>Oceanospirillales</taxon>
        <taxon>Oceanospirillaceae</taxon>
        <taxon>Oceanobacter</taxon>
    </lineage>
</organism>
<comment type="function">
    <text evidence="7 8">Catalyzes the ferrous insertion into protoporphyrin IX.</text>
</comment>
<dbReference type="RefSeq" id="WP_416206828.1">
    <property type="nucleotide sequence ID" value="NZ_JBBKTX010000021.1"/>
</dbReference>